<proteinExistence type="predicted"/>
<sequence length="269" mass="30426">LLDAICRIQRWWRRILQRRKLEQSAIRNLLISQKKRMLSRSVSARSSTPLNTRLYHSPRIATNIMKKMKNFEPFVRSNGDINFRSSSFRLKEEKPLTRLNKFDENLSSLQPVNGGPSSFLMGKNTEELMNAIMADLEKLGAVQSELVLHNGQRPKESGKSAKTLQKINQLLKDAQSTVTMSSEGDNQQSFEISQSPNRNPAAQQSYGRDSILTPRQLCPLRDESLSNNKTLTVSNGNTTYDLQGELEISPVFSKNSSENMVSPKGNNVR</sequence>
<protein>
    <submittedName>
        <fullName evidence="2">IQ motif containing E</fullName>
    </submittedName>
</protein>
<reference evidence="2" key="1">
    <citation type="submission" date="2017-02" db="UniProtKB">
        <authorList>
            <consortium name="WormBaseParasite"/>
        </authorList>
    </citation>
    <scope>IDENTIFICATION</scope>
</reference>
<organism evidence="2">
    <name type="scientific">Rodentolepis nana</name>
    <name type="common">Dwarf tapeworm</name>
    <name type="synonym">Hymenolepis nana</name>
    <dbReference type="NCBI Taxonomy" id="102285"/>
    <lineage>
        <taxon>Eukaryota</taxon>
        <taxon>Metazoa</taxon>
        <taxon>Spiralia</taxon>
        <taxon>Lophotrochozoa</taxon>
        <taxon>Platyhelminthes</taxon>
        <taxon>Cestoda</taxon>
        <taxon>Eucestoda</taxon>
        <taxon>Cyclophyllidea</taxon>
        <taxon>Hymenolepididae</taxon>
        <taxon>Rodentolepis</taxon>
    </lineage>
</organism>
<accession>A0A0R3TRE4</accession>
<dbReference type="WBParaSite" id="HNAJ_0001015301-mRNA-1">
    <property type="protein sequence ID" value="HNAJ_0001015301-mRNA-1"/>
    <property type="gene ID" value="HNAJ_0001015301"/>
</dbReference>
<name>A0A0R3TRE4_RODNA</name>
<evidence type="ECO:0000256" key="1">
    <source>
        <dbReference type="SAM" id="MobiDB-lite"/>
    </source>
</evidence>
<evidence type="ECO:0000313" key="2">
    <source>
        <dbReference type="WBParaSite" id="HNAJ_0001015301-mRNA-1"/>
    </source>
</evidence>
<feature type="region of interest" description="Disordered" evidence="1">
    <location>
        <begin position="175"/>
        <end position="210"/>
    </location>
</feature>
<feature type="compositionally biased region" description="Polar residues" evidence="1">
    <location>
        <begin position="175"/>
        <end position="207"/>
    </location>
</feature>
<dbReference type="AlphaFoldDB" id="A0A0R3TRE4"/>